<feature type="transmembrane region" description="Helical" evidence="6">
    <location>
        <begin position="302"/>
        <end position="319"/>
    </location>
</feature>
<keyword evidence="8" id="KW-1185">Reference proteome</keyword>
<keyword evidence="5 6" id="KW-0472">Membrane</keyword>
<keyword evidence="2" id="KW-1003">Cell membrane</keyword>
<feature type="transmembrane region" description="Helical" evidence="6">
    <location>
        <begin position="50"/>
        <end position="78"/>
    </location>
</feature>
<evidence type="ECO:0000313" key="7">
    <source>
        <dbReference type="EMBL" id="KRG29662.1"/>
    </source>
</evidence>
<comment type="subcellular location">
    <subcellularLocation>
        <location evidence="1">Cell membrane</location>
        <topology evidence="1">Multi-pass membrane protein</topology>
    </subcellularLocation>
</comment>
<organism evidence="7 8">
    <name type="scientific">Salegentibacter mishustinae</name>
    <dbReference type="NCBI Taxonomy" id="270918"/>
    <lineage>
        <taxon>Bacteria</taxon>
        <taxon>Pseudomonadati</taxon>
        <taxon>Bacteroidota</taxon>
        <taxon>Flavobacteriia</taxon>
        <taxon>Flavobacteriales</taxon>
        <taxon>Flavobacteriaceae</taxon>
        <taxon>Salegentibacter</taxon>
    </lineage>
</organism>
<sequence>MKILDWYILKRYLGTFFLMLLLFIPIGITVNLAEKIGKILDNEVPFIEVALYYVDFTIYFANLLFPLFLFLSVIWFTSKLANNTEIIAFLSSGVSFWRFLRPYLIGASIVCVLALFLGMFLAPKASKGFNEFKYEYLKKNEQTQETRDVYRQINDNEFIYASHFQPIGKSARNFTLEHFEGNKLKFKISATSLRFNEGDTTYSLTNVDKRIVGVDGDSIFHQNKLDTILPFEFDELTPETYIAETLNYTELNEFIEQERRRGSGNINRYLVVAYKRWSIPVSAFILTIIAVAVSSMKRRGGMGVNLAVGITLAFIFIFFDKVFGTMAEQSTFSPLIAVWFPNISFGVLAIFLLYRAKR</sequence>
<dbReference type="STRING" id="270918.APR42_15615"/>
<dbReference type="GO" id="GO:0043190">
    <property type="term" value="C:ATP-binding cassette (ABC) transporter complex"/>
    <property type="evidence" value="ECO:0007669"/>
    <property type="project" value="TreeGrafter"/>
</dbReference>
<dbReference type="GO" id="GO:0015920">
    <property type="term" value="P:lipopolysaccharide transport"/>
    <property type="evidence" value="ECO:0007669"/>
    <property type="project" value="TreeGrafter"/>
</dbReference>
<protein>
    <recommendedName>
        <fullName evidence="9">Permease</fullName>
    </recommendedName>
</protein>
<evidence type="ECO:0008006" key="9">
    <source>
        <dbReference type="Google" id="ProtNLM"/>
    </source>
</evidence>
<evidence type="ECO:0000256" key="3">
    <source>
        <dbReference type="ARBA" id="ARBA00022692"/>
    </source>
</evidence>
<dbReference type="AlphaFoldDB" id="A0A0Q9ZK44"/>
<accession>A0A0Q9ZK44</accession>
<keyword evidence="4 6" id="KW-1133">Transmembrane helix</keyword>
<dbReference type="OrthoDB" id="9807977at2"/>
<evidence type="ECO:0000256" key="1">
    <source>
        <dbReference type="ARBA" id="ARBA00004651"/>
    </source>
</evidence>
<evidence type="ECO:0000256" key="2">
    <source>
        <dbReference type="ARBA" id="ARBA00022475"/>
    </source>
</evidence>
<dbReference type="Pfam" id="PF03739">
    <property type="entry name" value="LptF_LptG"/>
    <property type="match status" value="1"/>
</dbReference>
<evidence type="ECO:0000256" key="6">
    <source>
        <dbReference type="SAM" id="Phobius"/>
    </source>
</evidence>
<dbReference type="InterPro" id="IPR005495">
    <property type="entry name" value="LptG/LptF_permease"/>
</dbReference>
<evidence type="ECO:0000256" key="5">
    <source>
        <dbReference type="ARBA" id="ARBA00023136"/>
    </source>
</evidence>
<dbReference type="Proteomes" id="UP000051643">
    <property type="component" value="Unassembled WGS sequence"/>
</dbReference>
<proteinExistence type="predicted"/>
<gene>
    <name evidence="7" type="ORF">APR42_15615</name>
</gene>
<feature type="transmembrane region" description="Helical" evidence="6">
    <location>
        <begin position="277"/>
        <end position="295"/>
    </location>
</feature>
<comment type="caution">
    <text evidence="7">The sequence shown here is derived from an EMBL/GenBank/DDBJ whole genome shotgun (WGS) entry which is preliminary data.</text>
</comment>
<dbReference type="RefSeq" id="WP_057481185.1">
    <property type="nucleotide sequence ID" value="NZ_BMWR01000001.1"/>
</dbReference>
<evidence type="ECO:0000313" key="8">
    <source>
        <dbReference type="Proteomes" id="UP000051643"/>
    </source>
</evidence>
<keyword evidence="3 6" id="KW-0812">Transmembrane</keyword>
<dbReference type="PANTHER" id="PTHR33529">
    <property type="entry name" value="SLR0882 PROTEIN-RELATED"/>
    <property type="match status" value="1"/>
</dbReference>
<name>A0A0Q9ZK44_9FLAO</name>
<feature type="transmembrane region" description="Helical" evidence="6">
    <location>
        <begin position="12"/>
        <end position="30"/>
    </location>
</feature>
<reference evidence="7" key="1">
    <citation type="submission" date="2015-10" db="EMBL/GenBank/DDBJ databases">
        <title>Draft genome sequence of Salegentibacter mishustinae KCTC 12263.</title>
        <authorList>
            <person name="Lin W."/>
            <person name="Zheng Q."/>
        </authorList>
    </citation>
    <scope>NUCLEOTIDE SEQUENCE [LARGE SCALE GENOMIC DNA]</scope>
    <source>
        <strain evidence="7">KCTC 12263</strain>
    </source>
</reference>
<dbReference type="EMBL" id="LKTP01000006">
    <property type="protein sequence ID" value="KRG29662.1"/>
    <property type="molecule type" value="Genomic_DNA"/>
</dbReference>
<feature type="transmembrane region" description="Helical" evidence="6">
    <location>
        <begin position="331"/>
        <end position="354"/>
    </location>
</feature>
<feature type="transmembrane region" description="Helical" evidence="6">
    <location>
        <begin position="99"/>
        <end position="122"/>
    </location>
</feature>
<dbReference type="PANTHER" id="PTHR33529:SF8">
    <property type="entry name" value="PERMEASE, YJGP_YJGQ FAMILY"/>
    <property type="match status" value="1"/>
</dbReference>
<evidence type="ECO:0000256" key="4">
    <source>
        <dbReference type="ARBA" id="ARBA00022989"/>
    </source>
</evidence>